<evidence type="ECO:0008006" key="3">
    <source>
        <dbReference type="Google" id="ProtNLM"/>
    </source>
</evidence>
<comment type="caution">
    <text evidence="1">The sequence shown here is derived from an EMBL/GenBank/DDBJ whole genome shotgun (WGS) entry which is preliminary data.</text>
</comment>
<name>A0A8K0QVG1_9PLEO</name>
<dbReference type="Proteomes" id="UP000813461">
    <property type="component" value="Unassembled WGS sequence"/>
</dbReference>
<dbReference type="AlphaFoldDB" id="A0A8K0QVG1"/>
<sequence>MALETAAAIIGILAAAGTVAQILAPAITSFGDATKNAAAVLTEVNHMRIILSALQGYLEDLSTSSPHRKELIQLDQLVATLTDGVLLFDELETLVKRLSKSKDGNVSRLGWARNDSKFASIKSRMQCFKSSITIMLNILQCESDQEARRNHAQLLAVCTVLLRSNTELTRRLTHLETCFDSAESMLTRRPDSIMSSETITKYGNNTAMERLAEELHSMSLFSLSDSQFETVLEASTVYRRARKPGCDSSFRSSIVRSHAWTVLSDISLSEISVISVIALPIRLLDIANAQHYTFGGNILQTLEEEPLEDLVLLQSKQKLTSGYTDTDPMYAAPYIVHKTPWIEKMATSKLKSIGPRAKRLYLVIEAAPYADLRSLIEVRGSLHYLPKDIGVDDVDGVDVLVQVERARSNAQDSSALLRQQPQHTANVDMRLLVYSANSPPPSDYVRTITDRYKSFRVPIAFVALHKGVGRQFTPVCEHLAHEMGFDHHEIVENAPLDLDKIIKGLVRRNLGKFSINA</sequence>
<keyword evidence="2" id="KW-1185">Reference proteome</keyword>
<dbReference type="OrthoDB" id="19923at2759"/>
<gene>
    <name evidence="1" type="ORF">FB567DRAFT_538348</name>
</gene>
<accession>A0A8K0QVG1</accession>
<organism evidence="1 2">
    <name type="scientific">Paraphoma chrysanthemicola</name>
    <dbReference type="NCBI Taxonomy" id="798071"/>
    <lineage>
        <taxon>Eukaryota</taxon>
        <taxon>Fungi</taxon>
        <taxon>Dikarya</taxon>
        <taxon>Ascomycota</taxon>
        <taxon>Pezizomycotina</taxon>
        <taxon>Dothideomycetes</taxon>
        <taxon>Pleosporomycetidae</taxon>
        <taxon>Pleosporales</taxon>
        <taxon>Pleosporineae</taxon>
        <taxon>Phaeosphaeriaceae</taxon>
        <taxon>Paraphoma</taxon>
    </lineage>
</organism>
<reference evidence="1" key="1">
    <citation type="journal article" date="2021" name="Nat. Commun.">
        <title>Genetic determinants of endophytism in the Arabidopsis root mycobiome.</title>
        <authorList>
            <person name="Mesny F."/>
            <person name="Miyauchi S."/>
            <person name="Thiergart T."/>
            <person name="Pickel B."/>
            <person name="Atanasova L."/>
            <person name="Karlsson M."/>
            <person name="Huettel B."/>
            <person name="Barry K.W."/>
            <person name="Haridas S."/>
            <person name="Chen C."/>
            <person name="Bauer D."/>
            <person name="Andreopoulos W."/>
            <person name="Pangilinan J."/>
            <person name="LaButti K."/>
            <person name="Riley R."/>
            <person name="Lipzen A."/>
            <person name="Clum A."/>
            <person name="Drula E."/>
            <person name="Henrissat B."/>
            <person name="Kohler A."/>
            <person name="Grigoriev I.V."/>
            <person name="Martin F.M."/>
            <person name="Hacquard S."/>
        </authorList>
    </citation>
    <scope>NUCLEOTIDE SEQUENCE</scope>
    <source>
        <strain evidence="1">MPI-SDFR-AT-0120</strain>
    </source>
</reference>
<evidence type="ECO:0000313" key="2">
    <source>
        <dbReference type="Proteomes" id="UP000813461"/>
    </source>
</evidence>
<evidence type="ECO:0000313" key="1">
    <source>
        <dbReference type="EMBL" id="KAH7072537.1"/>
    </source>
</evidence>
<proteinExistence type="predicted"/>
<protein>
    <recommendedName>
        <fullName evidence="3">Fungal N-terminal domain-containing protein</fullName>
    </recommendedName>
</protein>
<dbReference type="EMBL" id="JAGMVJ010000023">
    <property type="protein sequence ID" value="KAH7072537.1"/>
    <property type="molecule type" value="Genomic_DNA"/>
</dbReference>